<protein>
    <submittedName>
        <fullName evidence="1">Uncharacterized protein</fullName>
    </submittedName>
</protein>
<sequence>MQHAHDLETERIWLFGGERTDFRFQLNWLPKNYYFYSVNILCD</sequence>
<dbReference type="EMBL" id="FTNO01000006">
    <property type="protein sequence ID" value="SIR87061.1"/>
    <property type="molecule type" value="Genomic_DNA"/>
</dbReference>
<gene>
    <name evidence="1" type="ORF">SAMN05421858_4209</name>
</gene>
<reference evidence="2" key="1">
    <citation type="submission" date="2017-01" db="EMBL/GenBank/DDBJ databases">
        <authorList>
            <person name="Varghese N."/>
            <person name="Submissions S."/>
        </authorList>
    </citation>
    <scope>NUCLEOTIDE SEQUENCE [LARGE SCALE GENOMIC DNA]</scope>
    <source>
        <strain evidence="2">CGMCC 1.7737</strain>
    </source>
</reference>
<dbReference type="Proteomes" id="UP000186914">
    <property type="component" value="Unassembled WGS sequence"/>
</dbReference>
<proteinExistence type="predicted"/>
<dbReference type="AlphaFoldDB" id="A0A1N7EG37"/>
<keyword evidence="2" id="KW-1185">Reference proteome</keyword>
<evidence type="ECO:0000313" key="2">
    <source>
        <dbReference type="Proteomes" id="UP000186914"/>
    </source>
</evidence>
<accession>A0A1N7EG37</accession>
<organism evidence="1 2">
    <name type="scientific">Haladaptatus litoreus</name>
    <dbReference type="NCBI Taxonomy" id="553468"/>
    <lineage>
        <taxon>Archaea</taxon>
        <taxon>Methanobacteriati</taxon>
        <taxon>Methanobacteriota</taxon>
        <taxon>Stenosarchaea group</taxon>
        <taxon>Halobacteria</taxon>
        <taxon>Halobacteriales</taxon>
        <taxon>Haladaptataceae</taxon>
        <taxon>Haladaptatus</taxon>
    </lineage>
</organism>
<name>A0A1N7EG37_9EURY</name>
<evidence type="ECO:0000313" key="1">
    <source>
        <dbReference type="EMBL" id="SIR87061.1"/>
    </source>
</evidence>